<evidence type="ECO:0000256" key="2">
    <source>
        <dbReference type="ARBA" id="ARBA00023125"/>
    </source>
</evidence>
<accession>A0A327YJG6</accession>
<dbReference type="SUPFAM" id="SSF48008">
    <property type="entry name" value="GntR ligand-binding domain-like"/>
    <property type="match status" value="1"/>
</dbReference>
<evidence type="ECO:0000313" key="6">
    <source>
        <dbReference type="EMBL" id="RAK20522.1"/>
    </source>
</evidence>
<name>A0A327YJG6_9BACL</name>
<dbReference type="SMART" id="SM00895">
    <property type="entry name" value="FCD"/>
    <property type="match status" value="1"/>
</dbReference>
<evidence type="ECO:0000313" key="7">
    <source>
        <dbReference type="Proteomes" id="UP000248555"/>
    </source>
</evidence>
<gene>
    <name evidence="6" type="ORF">B0I26_104175</name>
</gene>
<dbReference type="PANTHER" id="PTHR43537">
    <property type="entry name" value="TRANSCRIPTIONAL REGULATOR, GNTR FAMILY"/>
    <property type="match status" value="1"/>
</dbReference>
<dbReference type="Gene3D" id="1.20.120.530">
    <property type="entry name" value="GntR ligand-binding domain-like"/>
    <property type="match status" value="1"/>
</dbReference>
<dbReference type="InterPro" id="IPR008920">
    <property type="entry name" value="TF_FadR/GntR_C"/>
</dbReference>
<reference evidence="6 7" key="1">
    <citation type="submission" date="2018-06" db="EMBL/GenBank/DDBJ databases">
        <title>Genomic Encyclopedia of Type Strains, Phase III (KMG-III): the genomes of soil and plant-associated and newly described type strains.</title>
        <authorList>
            <person name="Whitman W."/>
        </authorList>
    </citation>
    <scope>NUCLEOTIDE SEQUENCE [LARGE SCALE GENOMIC DNA]</scope>
    <source>
        <strain evidence="6 7">CGMCC 1.8979</strain>
    </source>
</reference>
<keyword evidence="4" id="KW-0175">Coiled coil</keyword>
<dbReference type="InterPro" id="IPR036388">
    <property type="entry name" value="WH-like_DNA-bd_sf"/>
</dbReference>
<dbReference type="EMBL" id="QLMH01000004">
    <property type="protein sequence ID" value="RAK20522.1"/>
    <property type="molecule type" value="Genomic_DNA"/>
</dbReference>
<dbReference type="PANTHER" id="PTHR43537:SF47">
    <property type="entry name" value="REGULATORY PROTEIN GNTR HTH"/>
    <property type="match status" value="1"/>
</dbReference>
<protein>
    <submittedName>
        <fullName evidence="6">GntR family transcriptional regulator</fullName>
    </submittedName>
</protein>
<dbReference type="Proteomes" id="UP000248555">
    <property type="component" value="Unassembled WGS sequence"/>
</dbReference>
<feature type="coiled-coil region" evidence="4">
    <location>
        <begin position="88"/>
        <end position="125"/>
    </location>
</feature>
<dbReference type="InterPro" id="IPR011711">
    <property type="entry name" value="GntR_C"/>
</dbReference>
<keyword evidence="2" id="KW-0238">DNA-binding</keyword>
<dbReference type="InterPro" id="IPR000524">
    <property type="entry name" value="Tscrpt_reg_HTH_GntR"/>
</dbReference>
<dbReference type="GO" id="GO:0003700">
    <property type="term" value="F:DNA-binding transcription factor activity"/>
    <property type="evidence" value="ECO:0007669"/>
    <property type="project" value="InterPro"/>
</dbReference>
<evidence type="ECO:0000256" key="3">
    <source>
        <dbReference type="ARBA" id="ARBA00023163"/>
    </source>
</evidence>
<evidence type="ECO:0000256" key="1">
    <source>
        <dbReference type="ARBA" id="ARBA00023015"/>
    </source>
</evidence>
<proteinExistence type="predicted"/>
<evidence type="ECO:0000256" key="4">
    <source>
        <dbReference type="SAM" id="Coils"/>
    </source>
</evidence>
<dbReference type="InterPro" id="IPR036390">
    <property type="entry name" value="WH_DNA-bd_sf"/>
</dbReference>
<dbReference type="SUPFAM" id="SSF46785">
    <property type="entry name" value="Winged helix' DNA-binding domain"/>
    <property type="match status" value="1"/>
</dbReference>
<dbReference type="CDD" id="cd07377">
    <property type="entry name" value="WHTH_GntR"/>
    <property type="match status" value="1"/>
</dbReference>
<dbReference type="Gene3D" id="1.10.10.10">
    <property type="entry name" value="Winged helix-like DNA-binding domain superfamily/Winged helix DNA-binding domain"/>
    <property type="match status" value="1"/>
</dbReference>
<dbReference type="Pfam" id="PF07729">
    <property type="entry name" value="FCD"/>
    <property type="match status" value="1"/>
</dbReference>
<dbReference type="SMART" id="SM00345">
    <property type="entry name" value="HTH_GNTR"/>
    <property type="match status" value="1"/>
</dbReference>
<keyword evidence="1" id="KW-0805">Transcription regulation</keyword>
<evidence type="ECO:0000259" key="5">
    <source>
        <dbReference type="PROSITE" id="PS50949"/>
    </source>
</evidence>
<organism evidence="6 7">
    <name type="scientific">Paranoxybacillus vitaminiphilus</name>
    <dbReference type="NCBI Taxonomy" id="581036"/>
    <lineage>
        <taxon>Bacteria</taxon>
        <taxon>Bacillati</taxon>
        <taxon>Bacillota</taxon>
        <taxon>Bacilli</taxon>
        <taxon>Bacillales</taxon>
        <taxon>Anoxybacillaceae</taxon>
        <taxon>Paranoxybacillus</taxon>
    </lineage>
</organism>
<sequence>MVEKSPPFYDQIYHSLRQMIFQGVFRPGERIYEAKLAREFNVSRSPVREAVRALEKEGLLTVDDKSRITVYQPTMKDVEEIYQCRMVLESLAARLAAQQASNEELKEIEKVLEQTQAQIEKQGKDDTVIALNVHFHDLIVQFSQNRRLQKQLQELRSLTYYYRAINFQGEGRERQILREHQHVFQLIKERDAERAAKAMAEHIHNDLLHLQQVLQGERGKTEGESV</sequence>
<dbReference type="PROSITE" id="PS50949">
    <property type="entry name" value="HTH_GNTR"/>
    <property type="match status" value="1"/>
</dbReference>
<dbReference type="AlphaFoldDB" id="A0A327YJG6"/>
<comment type="caution">
    <text evidence="6">The sequence shown here is derived from an EMBL/GenBank/DDBJ whole genome shotgun (WGS) entry which is preliminary data.</text>
</comment>
<dbReference type="PRINTS" id="PR00035">
    <property type="entry name" value="HTHGNTR"/>
</dbReference>
<feature type="domain" description="HTH gntR-type" evidence="5">
    <location>
        <begin position="6"/>
        <end position="73"/>
    </location>
</feature>
<keyword evidence="3" id="KW-0804">Transcription</keyword>
<dbReference type="RefSeq" id="WP_181502778.1">
    <property type="nucleotide sequence ID" value="NZ_QLMH01000004.1"/>
</dbReference>
<dbReference type="GO" id="GO:0003677">
    <property type="term" value="F:DNA binding"/>
    <property type="evidence" value="ECO:0007669"/>
    <property type="project" value="UniProtKB-KW"/>
</dbReference>
<dbReference type="Pfam" id="PF00392">
    <property type="entry name" value="GntR"/>
    <property type="match status" value="1"/>
</dbReference>
<keyword evidence="7" id="KW-1185">Reference proteome</keyword>